<protein>
    <submittedName>
        <fullName evidence="2">SMI1/KNR4 family protein</fullName>
    </submittedName>
</protein>
<proteinExistence type="predicted"/>
<evidence type="ECO:0000313" key="3">
    <source>
        <dbReference type="Proteomes" id="UP001595843"/>
    </source>
</evidence>
<reference evidence="3" key="1">
    <citation type="journal article" date="2019" name="Int. J. Syst. Evol. Microbiol.">
        <title>The Global Catalogue of Microorganisms (GCM) 10K type strain sequencing project: providing services to taxonomists for standard genome sequencing and annotation.</title>
        <authorList>
            <consortium name="The Broad Institute Genomics Platform"/>
            <consortium name="The Broad Institute Genome Sequencing Center for Infectious Disease"/>
            <person name="Wu L."/>
            <person name="Ma J."/>
        </authorList>
    </citation>
    <scope>NUCLEOTIDE SEQUENCE [LARGE SCALE GENOMIC DNA]</scope>
    <source>
        <strain evidence="3">IBRC-M 10813</strain>
    </source>
</reference>
<keyword evidence="3" id="KW-1185">Reference proteome</keyword>
<dbReference type="Gene3D" id="3.40.1580.10">
    <property type="entry name" value="SMI1/KNR4-like"/>
    <property type="match status" value="1"/>
</dbReference>
<dbReference type="Pfam" id="PF09346">
    <property type="entry name" value="SMI1_KNR4"/>
    <property type="match status" value="1"/>
</dbReference>
<dbReference type="SUPFAM" id="SSF160631">
    <property type="entry name" value="SMI1/KNR4-like"/>
    <property type="match status" value="1"/>
</dbReference>
<feature type="domain" description="Knr4/Smi1-like" evidence="1">
    <location>
        <begin position="49"/>
        <end position="158"/>
    </location>
</feature>
<dbReference type="InterPro" id="IPR037883">
    <property type="entry name" value="Knr4/Smi1-like_sf"/>
</dbReference>
<sequence length="171" mass="20032">MIKFEGINMSDCLVNETLTALKKRLVNQEIEVQGERGFLYKVEFEFNPPASDSKIREFEKNNNITLPVDYKQFLLMHNGAVLFEPWFGGGFELHSLWRIIDSKLEGMPEEWFPIGYQDGGQLFIDTSVANENYLIWLDSSILEDAKYLNMNFEAWLDRFVVAQGAKFWEWE</sequence>
<name>A0ABV8JP63_9BACL</name>
<comment type="caution">
    <text evidence="2">The sequence shown here is derived from an EMBL/GenBank/DDBJ whole genome shotgun (WGS) entry which is preliminary data.</text>
</comment>
<evidence type="ECO:0000313" key="2">
    <source>
        <dbReference type="EMBL" id="MFC4077774.1"/>
    </source>
</evidence>
<evidence type="ECO:0000259" key="1">
    <source>
        <dbReference type="SMART" id="SM00860"/>
    </source>
</evidence>
<organism evidence="2 3">
    <name type="scientific">Salinithrix halophila</name>
    <dbReference type="NCBI Taxonomy" id="1485204"/>
    <lineage>
        <taxon>Bacteria</taxon>
        <taxon>Bacillati</taxon>
        <taxon>Bacillota</taxon>
        <taxon>Bacilli</taxon>
        <taxon>Bacillales</taxon>
        <taxon>Thermoactinomycetaceae</taxon>
        <taxon>Salinithrix</taxon>
    </lineage>
</organism>
<dbReference type="Proteomes" id="UP001595843">
    <property type="component" value="Unassembled WGS sequence"/>
</dbReference>
<dbReference type="InterPro" id="IPR018958">
    <property type="entry name" value="Knr4/Smi1-like_dom"/>
</dbReference>
<accession>A0ABV8JP63</accession>
<gene>
    <name evidence="2" type="ORF">ACFOUO_13305</name>
</gene>
<dbReference type="EMBL" id="JBHSAP010000018">
    <property type="protein sequence ID" value="MFC4077774.1"/>
    <property type="molecule type" value="Genomic_DNA"/>
</dbReference>
<dbReference type="SMART" id="SM00860">
    <property type="entry name" value="SMI1_KNR4"/>
    <property type="match status" value="1"/>
</dbReference>